<dbReference type="GO" id="GO:0005737">
    <property type="term" value="C:cytoplasm"/>
    <property type="evidence" value="ECO:0007669"/>
    <property type="project" value="TreeGrafter"/>
</dbReference>
<dbReference type="PANTHER" id="PTHR30502:SF0">
    <property type="entry name" value="PHOSPHOENOLPYRUVATE CARBOXYLASE FAMILY PROTEIN"/>
    <property type="match status" value="1"/>
</dbReference>
<dbReference type="InterPro" id="IPR015813">
    <property type="entry name" value="Pyrv/PenolPyrv_kinase-like_dom"/>
</dbReference>
<gene>
    <name evidence="5" type="ORF">BCF33_0886</name>
</gene>
<dbReference type="GO" id="GO:0046872">
    <property type="term" value="F:metal ion binding"/>
    <property type="evidence" value="ECO:0007669"/>
    <property type="project" value="UniProtKB-KW"/>
</dbReference>
<dbReference type="RefSeq" id="WP_245883718.1">
    <property type="nucleotide sequence ID" value="NZ_PVTT01000001.1"/>
</dbReference>
<keyword evidence="2" id="KW-0479">Metal-binding</keyword>
<comment type="similarity">
    <text evidence="1">Belongs to the HpcH/HpaI aldolase family.</text>
</comment>
<sequence length="254" mass="26029">MNPLKAALRAGRLQRGLWLATASDTVAEVAAGAGFDWLLIDAEHGPNDPLSILSQLRAIASGTSLSGQGPEPVVRVSRLDEAEIKRVLDLGCRSVLVPMVNTPEAAAAAVAAVRYPPSGRRGVGAGLARASGYGTNPAYVAEADADQCLIVQAETAEALGNLDAIARTEGVDCVFVGPADLSADLGHPGAPDHPEVLAAIDGAIETIRGAGKAAGIVDFTREAHRRWEGRGVIFLGLGGDTGCLQAGMAALLQE</sequence>
<evidence type="ECO:0000256" key="3">
    <source>
        <dbReference type="ARBA" id="ARBA00023239"/>
    </source>
</evidence>
<dbReference type="InterPro" id="IPR040442">
    <property type="entry name" value="Pyrv_kinase-like_dom_sf"/>
</dbReference>
<evidence type="ECO:0000313" key="5">
    <source>
        <dbReference type="EMBL" id="PRY95269.1"/>
    </source>
</evidence>
<evidence type="ECO:0000259" key="4">
    <source>
        <dbReference type="Pfam" id="PF03328"/>
    </source>
</evidence>
<reference evidence="5 6" key="1">
    <citation type="submission" date="2018-03" db="EMBL/GenBank/DDBJ databases">
        <title>Genomic Encyclopedia of Archaeal and Bacterial Type Strains, Phase II (KMG-II): from individual species to whole genera.</title>
        <authorList>
            <person name="Goeker M."/>
        </authorList>
    </citation>
    <scope>NUCLEOTIDE SEQUENCE [LARGE SCALE GENOMIC DNA]</scope>
    <source>
        <strain evidence="5 6">DSM 29318</strain>
    </source>
</reference>
<dbReference type="PANTHER" id="PTHR30502">
    <property type="entry name" value="2-KETO-3-DEOXY-L-RHAMNONATE ALDOLASE"/>
    <property type="match status" value="1"/>
</dbReference>
<dbReference type="InterPro" id="IPR050251">
    <property type="entry name" value="HpcH-HpaI_aldolase"/>
</dbReference>
<name>A0A2T0X8L7_9RHOB</name>
<dbReference type="Proteomes" id="UP000238801">
    <property type="component" value="Unassembled WGS sequence"/>
</dbReference>
<dbReference type="EMBL" id="PVTT01000001">
    <property type="protein sequence ID" value="PRY95269.1"/>
    <property type="molecule type" value="Genomic_DNA"/>
</dbReference>
<dbReference type="Gene3D" id="3.20.20.60">
    <property type="entry name" value="Phosphoenolpyruvate-binding domains"/>
    <property type="match status" value="1"/>
</dbReference>
<proteinExistence type="inferred from homology"/>
<evidence type="ECO:0000256" key="1">
    <source>
        <dbReference type="ARBA" id="ARBA00005568"/>
    </source>
</evidence>
<dbReference type="Pfam" id="PF03328">
    <property type="entry name" value="HpcH_HpaI"/>
    <property type="match status" value="1"/>
</dbReference>
<dbReference type="InterPro" id="IPR005000">
    <property type="entry name" value="Aldolase/citrate-lyase_domain"/>
</dbReference>
<accession>A0A2T0X8L7</accession>
<evidence type="ECO:0000256" key="2">
    <source>
        <dbReference type="ARBA" id="ARBA00022723"/>
    </source>
</evidence>
<organism evidence="5 6">
    <name type="scientific">Hasllibacter halocynthiae</name>
    <dbReference type="NCBI Taxonomy" id="595589"/>
    <lineage>
        <taxon>Bacteria</taxon>
        <taxon>Pseudomonadati</taxon>
        <taxon>Pseudomonadota</taxon>
        <taxon>Alphaproteobacteria</taxon>
        <taxon>Rhodobacterales</taxon>
        <taxon>Roseobacteraceae</taxon>
        <taxon>Hasllibacter</taxon>
    </lineage>
</organism>
<dbReference type="SUPFAM" id="SSF51621">
    <property type="entry name" value="Phosphoenolpyruvate/pyruvate domain"/>
    <property type="match status" value="1"/>
</dbReference>
<keyword evidence="3" id="KW-0456">Lyase</keyword>
<dbReference type="AlphaFoldDB" id="A0A2T0X8L7"/>
<protein>
    <submittedName>
        <fullName evidence="5">4-hydroxy-2-oxoheptanedioate aldolase</fullName>
    </submittedName>
</protein>
<evidence type="ECO:0000313" key="6">
    <source>
        <dbReference type="Proteomes" id="UP000238801"/>
    </source>
</evidence>
<dbReference type="GO" id="GO:0016832">
    <property type="term" value="F:aldehyde-lyase activity"/>
    <property type="evidence" value="ECO:0007669"/>
    <property type="project" value="TreeGrafter"/>
</dbReference>
<keyword evidence="6" id="KW-1185">Reference proteome</keyword>
<comment type="caution">
    <text evidence="5">The sequence shown here is derived from an EMBL/GenBank/DDBJ whole genome shotgun (WGS) entry which is preliminary data.</text>
</comment>
<feature type="domain" description="HpcH/HpaI aldolase/citrate lyase" evidence="4">
    <location>
        <begin position="15"/>
        <end position="231"/>
    </location>
</feature>